<dbReference type="PANTHER" id="PTHR46558">
    <property type="entry name" value="TRACRIPTIONAL REGULATORY PROTEIN-RELATED-RELATED"/>
    <property type="match status" value="1"/>
</dbReference>
<dbReference type="SMART" id="SM00530">
    <property type="entry name" value="HTH_XRE"/>
    <property type="match status" value="1"/>
</dbReference>
<sequence>MYEIGEELKYHREKNGFSQSSLATATGISQQKISYYESGKHSIPIEFCITLADFYGISLDELVGRDFIQNQK</sequence>
<dbReference type="EMBL" id="SDOZ01000002">
    <property type="protein sequence ID" value="RXZ61875.1"/>
    <property type="molecule type" value="Genomic_DNA"/>
</dbReference>
<proteinExistence type="predicted"/>
<evidence type="ECO:0000313" key="4">
    <source>
        <dbReference type="Proteomes" id="UP000291269"/>
    </source>
</evidence>
<accession>A0A4Q2KBB7</accession>
<reference evidence="3 4" key="1">
    <citation type="journal article" date="2019" name="Gut">
        <title>Antibiotics-induced monodominance of a novel gut bacterial order.</title>
        <authorList>
            <person name="Hildebrand F."/>
            <person name="Moitinho-Silva L."/>
            <person name="Blasche S."/>
            <person name="Jahn M.T."/>
            <person name="Gossmann T.I."/>
            <person name="Heuerta-Cepas J."/>
            <person name="Hercog R."/>
            <person name="Luetge M."/>
            <person name="Bahram M."/>
            <person name="Pryszlak A."/>
            <person name="Alves R.J."/>
            <person name="Waszak S.M."/>
            <person name="Zhu A."/>
            <person name="Ye L."/>
            <person name="Costea P.I."/>
            <person name="Aalvink S."/>
            <person name="Belzer C."/>
            <person name="Forslund S.K."/>
            <person name="Sunagawa S."/>
            <person name="Hentschel U."/>
            <person name="Merten C."/>
            <person name="Patil K.R."/>
            <person name="Benes V."/>
            <person name="Bork P."/>
        </authorList>
    </citation>
    <scope>NUCLEOTIDE SEQUENCE [LARGE SCALE GENOMIC DNA]</scope>
    <source>
        <strain evidence="3 4">HDS1380</strain>
    </source>
</reference>
<evidence type="ECO:0000256" key="1">
    <source>
        <dbReference type="ARBA" id="ARBA00023125"/>
    </source>
</evidence>
<dbReference type="SUPFAM" id="SSF47413">
    <property type="entry name" value="lambda repressor-like DNA-binding domains"/>
    <property type="match status" value="1"/>
</dbReference>
<dbReference type="PROSITE" id="PS50943">
    <property type="entry name" value="HTH_CROC1"/>
    <property type="match status" value="1"/>
</dbReference>
<evidence type="ECO:0000313" key="3">
    <source>
        <dbReference type="EMBL" id="RXZ61875.1"/>
    </source>
</evidence>
<feature type="domain" description="HTH cro/C1-type" evidence="2">
    <location>
        <begin position="8"/>
        <end position="62"/>
    </location>
</feature>
<dbReference type="GO" id="GO:0003677">
    <property type="term" value="F:DNA binding"/>
    <property type="evidence" value="ECO:0007669"/>
    <property type="project" value="UniProtKB-KW"/>
</dbReference>
<keyword evidence="1" id="KW-0238">DNA-binding</keyword>
<dbReference type="InterPro" id="IPR010982">
    <property type="entry name" value="Lambda_DNA-bd_dom_sf"/>
</dbReference>
<dbReference type="AlphaFoldDB" id="A0A4Q2KBB7"/>
<protein>
    <submittedName>
        <fullName evidence="3">XRE family transcriptional regulator</fullName>
    </submittedName>
</protein>
<dbReference type="CDD" id="cd00093">
    <property type="entry name" value="HTH_XRE"/>
    <property type="match status" value="1"/>
</dbReference>
<gene>
    <name evidence="3" type="ORF">ESZ91_05670</name>
</gene>
<dbReference type="Pfam" id="PF01381">
    <property type="entry name" value="HTH_3"/>
    <property type="match status" value="1"/>
</dbReference>
<dbReference type="Proteomes" id="UP000291269">
    <property type="component" value="Unassembled WGS sequence"/>
</dbReference>
<dbReference type="InterPro" id="IPR001387">
    <property type="entry name" value="Cro/C1-type_HTH"/>
</dbReference>
<dbReference type="Gene3D" id="1.10.260.40">
    <property type="entry name" value="lambda repressor-like DNA-binding domains"/>
    <property type="match status" value="1"/>
</dbReference>
<name>A0A4Q2KBB7_9FIRM</name>
<comment type="caution">
    <text evidence="3">The sequence shown here is derived from an EMBL/GenBank/DDBJ whole genome shotgun (WGS) entry which is preliminary data.</text>
</comment>
<dbReference type="PANTHER" id="PTHR46558:SF4">
    <property type="entry name" value="DNA-BIDING PHAGE PROTEIN"/>
    <property type="match status" value="1"/>
</dbReference>
<organism evidence="3 4">
    <name type="scientific">Candidatus Borkfalkia ceftriaxoniphila</name>
    <dbReference type="NCBI Taxonomy" id="2508949"/>
    <lineage>
        <taxon>Bacteria</taxon>
        <taxon>Bacillati</taxon>
        <taxon>Bacillota</taxon>
        <taxon>Clostridia</taxon>
        <taxon>Christensenellales</taxon>
        <taxon>Christensenellaceae</taxon>
        <taxon>Candidatus Borkfalkia</taxon>
    </lineage>
</organism>
<evidence type="ECO:0000259" key="2">
    <source>
        <dbReference type="PROSITE" id="PS50943"/>
    </source>
</evidence>
<dbReference type="OrthoDB" id="2064916at2"/>
<keyword evidence="4" id="KW-1185">Reference proteome</keyword>
<dbReference type="RefSeq" id="WP_129224984.1">
    <property type="nucleotide sequence ID" value="NZ_SDOZ01000002.1"/>
</dbReference>